<dbReference type="GO" id="GO:0016810">
    <property type="term" value="F:hydrolase activity, acting on carbon-nitrogen (but not peptide) bonds"/>
    <property type="evidence" value="ECO:0007669"/>
    <property type="project" value="InterPro"/>
</dbReference>
<evidence type="ECO:0000313" key="2">
    <source>
        <dbReference type="EMBL" id="KAF2020474.1"/>
    </source>
</evidence>
<dbReference type="Pfam" id="PF01979">
    <property type="entry name" value="Amidohydro_1"/>
    <property type="match status" value="1"/>
</dbReference>
<sequence length="376" mass="40864">MGSTLIKFVRIFDGLRILEQQNVTIRGGLTFLNDYGNASEIINGSGMTLFPGLWDTHVHLSETQPFPTEQDAPQLDMTKHGITTAIECGRMSKSEHELNNVTEGFPEVYYAGNFATSTGSLHSTFPSVDEDNIVDTIEDATRFVQRRVAEGADYVKIVADNPGPSQEVIDQLSREAQLHGKLTIVHAARKKAFEMALSANPPVNFITHVPLDVPISREDADKMAELQITAIPTLVMEEALAKSGMIPGARLEAALESVQHMIAAGVHVLVGTDSNGSLIGPRHGEAILREMELLQQVGMKPLDVLRAATQLSAQCFKKDDSRGTIAAGMRADVVLVEGDPTKDLGCLTKVKKVWKAGKVIYSVKEDDDVDASDFSI</sequence>
<dbReference type="PANTHER" id="PTHR43135:SF3">
    <property type="entry name" value="ALPHA-D-RIBOSE 1-METHYLPHOSPHONATE 5-TRIPHOSPHATE DIPHOSPHATASE"/>
    <property type="match status" value="1"/>
</dbReference>
<accession>A0A6A5Y7E0</accession>
<name>A0A6A5Y7E0_9PLEO</name>
<dbReference type="OrthoDB" id="194468at2759"/>
<feature type="domain" description="Amidohydrolase-related" evidence="1">
    <location>
        <begin position="48"/>
        <end position="359"/>
    </location>
</feature>
<dbReference type="RefSeq" id="XP_033388813.1">
    <property type="nucleotide sequence ID" value="XM_033526383.1"/>
</dbReference>
<organism evidence="2 3">
    <name type="scientific">Aaosphaeria arxii CBS 175.79</name>
    <dbReference type="NCBI Taxonomy" id="1450172"/>
    <lineage>
        <taxon>Eukaryota</taxon>
        <taxon>Fungi</taxon>
        <taxon>Dikarya</taxon>
        <taxon>Ascomycota</taxon>
        <taxon>Pezizomycotina</taxon>
        <taxon>Dothideomycetes</taxon>
        <taxon>Pleosporomycetidae</taxon>
        <taxon>Pleosporales</taxon>
        <taxon>Pleosporales incertae sedis</taxon>
        <taxon>Aaosphaeria</taxon>
    </lineage>
</organism>
<keyword evidence="3" id="KW-1185">Reference proteome</keyword>
<dbReference type="Gene3D" id="3.20.20.140">
    <property type="entry name" value="Metal-dependent hydrolases"/>
    <property type="match status" value="1"/>
</dbReference>
<evidence type="ECO:0000259" key="1">
    <source>
        <dbReference type="Pfam" id="PF01979"/>
    </source>
</evidence>
<dbReference type="InterPro" id="IPR051781">
    <property type="entry name" value="Metallo-dep_Hydrolase"/>
</dbReference>
<proteinExistence type="predicted"/>
<dbReference type="SUPFAM" id="SSF51338">
    <property type="entry name" value="Composite domain of metallo-dependent hydrolases"/>
    <property type="match status" value="1"/>
</dbReference>
<dbReference type="InterPro" id="IPR032466">
    <property type="entry name" value="Metal_Hydrolase"/>
</dbReference>
<protein>
    <submittedName>
        <fullName evidence="2">Hydrolase</fullName>
    </submittedName>
</protein>
<reference evidence="2" key="1">
    <citation type="journal article" date="2020" name="Stud. Mycol.">
        <title>101 Dothideomycetes genomes: a test case for predicting lifestyles and emergence of pathogens.</title>
        <authorList>
            <person name="Haridas S."/>
            <person name="Albert R."/>
            <person name="Binder M."/>
            <person name="Bloem J."/>
            <person name="Labutti K."/>
            <person name="Salamov A."/>
            <person name="Andreopoulos B."/>
            <person name="Baker S."/>
            <person name="Barry K."/>
            <person name="Bills G."/>
            <person name="Bluhm B."/>
            <person name="Cannon C."/>
            <person name="Castanera R."/>
            <person name="Culley D."/>
            <person name="Daum C."/>
            <person name="Ezra D."/>
            <person name="Gonzalez J."/>
            <person name="Henrissat B."/>
            <person name="Kuo A."/>
            <person name="Liang C."/>
            <person name="Lipzen A."/>
            <person name="Lutzoni F."/>
            <person name="Magnuson J."/>
            <person name="Mondo S."/>
            <person name="Nolan M."/>
            <person name="Ohm R."/>
            <person name="Pangilinan J."/>
            <person name="Park H.-J."/>
            <person name="Ramirez L."/>
            <person name="Alfaro M."/>
            <person name="Sun H."/>
            <person name="Tritt A."/>
            <person name="Yoshinaga Y."/>
            <person name="Zwiers L.-H."/>
            <person name="Turgeon B."/>
            <person name="Goodwin S."/>
            <person name="Spatafora J."/>
            <person name="Crous P."/>
            <person name="Grigoriev I."/>
        </authorList>
    </citation>
    <scope>NUCLEOTIDE SEQUENCE</scope>
    <source>
        <strain evidence="2">CBS 175.79</strain>
    </source>
</reference>
<dbReference type="EMBL" id="ML978066">
    <property type="protein sequence ID" value="KAF2020474.1"/>
    <property type="molecule type" value="Genomic_DNA"/>
</dbReference>
<gene>
    <name evidence="2" type="ORF">BU24DRAFT_416164</name>
</gene>
<dbReference type="GeneID" id="54283780"/>
<evidence type="ECO:0000313" key="3">
    <source>
        <dbReference type="Proteomes" id="UP000799778"/>
    </source>
</evidence>
<dbReference type="AlphaFoldDB" id="A0A6A5Y7E0"/>
<keyword evidence="2" id="KW-0378">Hydrolase</keyword>
<dbReference type="PANTHER" id="PTHR43135">
    <property type="entry name" value="ALPHA-D-RIBOSE 1-METHYLPHOSPHONATE 5-TRIPHOSPHATE DIPHOSPHATASE"/>
    <property type="match status" value="1"/>
</dbReference>
<dbReference type="Gene3D" id="2.30.40.10">
    <property type="entry name" value="Urease, subunit C, domain 1"/>
    <property type="match status" value="1"/>
</dbReference>
<dbReference type="InterPro" id="IPR011059">
    <property type="entry name" value="Metal-dep_hydrolase_composite"/>
</dbReference>
<dbReference type="SUPFAM" id="SSF51556">
    <property type="entry name" value="Metallo-dependent hydrolases"/>
    <property type="match status" value="1"/>
</dbReference>
<dbReference type="Proteomes" id="UP000799778">
    <property type="component" value="Unassembled WGS sequence"/>
</dbReference>
<dbReference type="InterPro" id="IPR006680">
    <property type="entry name" value="Amidohydro-rel"/>
</dbReference>